<evidence type="ECO:0000256" key="4">
    <source>
        <dbReference type="ARBA" id="ARBA00022692"/>
    </source>
</evidence>
<dbReference type="GO" id="GO:0015213">
    <property type="term" value="F:uridine transmembrane transporter activity"/>
    <property type="evidence" value="ECO:0007669"/>
    <property type="project" value="TreeGrafter"/>
</dbReference>
<feature type="transmembrane region" description="Helical" evidence="7">
    <location>
        <begin position="46"/>
        <end position="68"/>
    </location>
</feature>
<dbReference type="Pfam" id="PF03825">
    <property type="entry name" value="Nuc_H_symport"/>
    <property type="match status" value="1"/>
</dbReference>
<dbReference type="InterPro" id="IPR020846">
    <property type="entry name" value="MFS_dom"/>
</dbReference>
<keyword evidence="6 7" id="KW-0472">Membrane</keyword>
<feature type="transmembrane region" description="Helical" evidence="7">
    <location>
        <begin position="141"/>
        <end position="162"/>
    </location>
</feature>
<feature type="transmembrane region" description="Helical" evidence="7">
    <location>
        <begin position="358"/>
        <end position="379"/>
    </location>
</feature>
<gene>
    <name evidence="9" type="ORF">DDZ15_09280</name>
</gene>
<dbReference type="Gene3D" id="1.20.1250.20">
    <property type="entry name" value="MFS general substrate transporter like domains"/>
    <property type="match status" value="2"/>
</dbReference>
<keyword evidence="10" id="KW-1185">Reference proteome</keyword>
<dbReference type="PROSITE" id="PS50850">
    <property type="entry name" value="MFS"/>
    <property type="match status" value="1"/>
</dbReference>
<name>A0A316U1C1_9BACT</name>
<feature type="transmembrane region" description="Helical" evidence="7">
    <location>
        <begin position="12"/>
        <end position="34"/>
    </location>
</feature>
<dbReference type="SUPFAM" id="SSF103473">
    <property type="entry name" value="MFS general substrate transporter"/>
    <property type="match status" value="2"/>
</dbReference>
<evidence type="ECO:0000313" key="10">
    <source>
        <dbReference type="Proteomes" id="UP000245533"/>
    </source>
</evidence>
<dbReference type="PANTHER" id="PTHR23522:SF4">
    <property type="entry name" value="NUCLEOSIDE PERMEASE NUPG-RELATED"/>
    <property type="match status" value="1"/>
</dbReference>
<comment type="subcellular location">
    <subcellularLocation>
        <location evidence="1">Cell membrane</location>
        <topology evidence="1">Multi-pass membrane protein</topology>
    </subcellularLocation>
</comment>
<evidence type="ECO:0000313" key="9">
    <source>
        <dbReference type="EMBL" id="PWN06696.1"/>
    </source>
</evidence>
<proteinExistence type="predicted"/>
<evidence type="ECO:0000256" key="1">
    <source>
        <dbReference type="ARBA" id="ARBA00004651"/>
    </source>
</evidence>
<keyword evidence="4 7" id="KW-0812">Transmembrane</keyword>
<evidence type="ECO:0000256" key="2">
    <source>
        <dbReference type="ARBA" id="ARBA00022448"/>
    </source>
</evidence>
<feature type="transmembrane region" description="Helical" evidence="7">
    <location>
        <begin position="271"/>
        <end position="288"/>
    </location>
</feature>
<feature type="transmembrane region" description="Helical" evidence="7">
    <location>
        <begin position="399"/>
        <end position="419"/>
    </location>
</feature>
<protein>
    <submittedName>
        <fullName evidence="9">MFS transporter</fullName>
    </submittedName>
</protein>
<dbReference type="AlphaFoldDB" id="A0A316U1C1"/>
<feature type="domain" description="Major facilitator superfamily (MFS) profile" evidence="8">
    <location>
        <begin position="231"/>
        <end position="449"/>
    </location>
</feature>
<evidence type="ECO:0000259" key="8">
    <source>
        <dbReference type="PROSITE" id="PS50850"/>
    </source>
</evidence>
<keyword evidence="2" id="KW-0813">Transport</keyword>
<reference evidence="9 10" key="1">
    <citation type="submission" date="2018-05" db="EMBL/GenBank/DDBJ databases">
        <title>Rhodohalobacter halophilus gen. nov., sp. nov., a moderately halophilic member of the family Balneolaceae.</title>
        <authorList>
            <person name="Liu Z.-W."/>
        </authorList>
    </citation>
    <scope>NUCLEOTIDE SEQUENCE [LARGE SCALE GENOMIC DNA]</scope>
    <source>
        <strain evidence="9 10">8A47</strain>
    </source>
</reference>
<evidence type="ECO:0000256" key="6">
    <source>
        <dbReference type="ARBA" id="ARBA00023136"/>
    </source>
</evidence>
<dbReference type="RefSeq" id="WP_109646810.1">
    <property type="nucleotide sequence ID" value="NZ_QGGB01000006.1"/>
</dbReference>
<evidence type="ECO:0000256" key="7">
    <source>
        <dbReference type="SAM" id="Phobius"/>
    </source>
</evidence>
<feature type="transmembrane region" description="Helical" evidence="7">
    <location>
        <begin position="104"/>
        <end position="129"/>
    </location>
</feature>
<comment type="caution">
    <text evidence="9">The sequence shown here is derived from an EMBL/GenBank/DDBJ whole genome shotgun (WGS) entry which is preliminary data.</text>
</comment>
<keyword evidence="3" id="KW-1003">Cell membrane</keyword>
<feature type="transmembrane region" description="Helical" evidence="7">
    <location>
        <begin position="320"/>
        <end position="337"/>
    </location>
</feature>
<dbReference type="GO" id="GO:0015212">
    <property type="term" value="F:cytidine transmembrane transporter activity"/>
    <property type="evidence" value="ECO:0007669"/>
    <property type="project" value="TreeGrafter"/>
</dbReference>
<sequence length="449" mass="49629">MDTKNYVISRLSVMMFLQFFIWGGFFVTMGIYLLEIFEGEEGLNSIIGQAYATHNWAAVLAPVLVGLIADRYFNAERVNAVCHILGAALLWYAATITAEPGLFIWTMFAYFMLYMPTLALVNAISFANIGDPDKEFPKIRVWGTIGWIAAGFVVAQTILGWVNIPFLEWFTGVEAGIQSTSIPLQMSAIISLIYGLYSFTLPPAPPSEKGKKFSLAEALGLDAVKLLTNKNFAIFSFSSFAISIPLAFYYARTNDFIAAMAFGDAAPSFMTIGQMSEVLFMILIPFFLVRLGVKWMLLVGMLAWTARYFLFGFFPESTALLLVGIALHGVCYDFFFVTGQLYVEKKAPKSLRASAQGFFNLLTYGVGMLIGNYLLGWWGDNINLDGATRQGWLDGAFSFWIMPAAAALVVAIFFFFFFWDDEVEAETLETGATSIIDTDAGETSPGTVA</sequence>
<keyword evidence="5 7" id="KW-1133">Transmembrane helix</keyword>
<accession>A0A316U1C1</accession>
<feature type="transmembrane region" description="Helical" evidence="7">
    <location>
        <begin position="232"/>
        <end position="251"/>
    </location>
</feature>
<feature type="transmembrane region" description="Helical" evidence="7">
    <location>
        <begin position="182"/>
        <end position="202"/>
    </location>
</feature>
<dbReference type="GO" id="GO:0005886">
    <property type="term" value="C:plasma membrane"/>
    <property type="evidence" value="ECO:0007669"/>
    <property type="project" value="UniProtKB-SubCell"/>
</dbReference>
<organism evidence="9 10">
    <name type="scientific">Rhodohalobacter mucosus</name>
    <dbReference type="NCBI Taxonomy" id="2079485"/>
    <lineage>
        <taxon>Bacteria</taxon>
        <taxon>Pseudomonadati</taxon>
        <taxon>Balneolota</taxon>
        <taxon>Balneolia</taxon>
        <taxon>Balneolales</taxon>
        <taxon>Balneolaceae</taxon>
        <taxon>Rhodohalobacter</taxon>
    </lineage>
</organism>
<dbReference type="InterPro" id="IPR004740">
    <property type="entry name" value="Nuc_H_symport"/>
</dbReference>
<dbReference type="EMBL" id="QGGB01000006">
    <property type="protein sequence ID" value="PWN06696.1"/>
    <property type="molecule type" value="Genomic_DNA"/>
</dbReference>
<dbReference type="OrthoDB" id="9783013at2"/>
<dbReference type="PANTHER" id="PTHR23522">
    <property type="entry name" value="BLL5896 PROTEIN"/>
    <property type="match status" value="1"/>
</dbReference>
<dbReference type="InterPro" id="IPR036259">
    <property type="entry name" value="MFS_trans_sf"/>
</dbReference>
<evidence type="ECO:0000256" key="5">
    <source>
        <dbReference type="ARBA" id="ARBA00022989"/>
    </source>
</evidence>
<feature type="transmembrane region" description="Helical" evidence="7">
    <location>
        <begin position="295"/>
        <end position="314"/>
    </location>
</feature>
<feature type="transmembrane region" description="Helical" evidence="7">
    <location>
        <begin position="80"/>
        <end position="98"/>
    </location>
</feature>
<dbReference type="Proteomes" id="UP000245533">
    <property type="component" value="Unassembled WGS sequence"/>
</dbReference>
<evidence type="ECO:0000256" key="3">
    <source>
        <dbReference type="ARBA" id="ARBA00022475"/>
    </source>
</evidence>